<reference evidence="2 3" key="1">
    <citation type="submission" date="2015-06" db="EMBL/GenBank/DDBJ databases">
        <title>Improved classification and identification of acetic acid bacteria using matrix-assisted laser desorption/ionization time-of-flight mass spectrometry; Gluconobacter nephelii and Gluconobacter uchimurae are later heterotypic synonyms of Gluconobacter japonicus and Gluconobacter oxydans, respectively.</title>
        <authorList>
            <person name="Li L."/>
            <person name="Cleenwerck I."/>
            <person name="De Vuyst L."/>
            <person name="Vandamme P."/>
        </authorList>
    </citation>
    <scope>NUCLEOTIDE SEQUENCE [LARGE SCALE GENOMIC DNA]</scope>
    <source>
        <strain evidence="2 3">LMG 1768</strain>
    </source>
</reference>
<evidence type="ECO:0000256" key="1">
    <source>
        <dbReference type="SAM" id="MobiDB-lite"/>
    </source>
</evidence>
<sequence>MPGRRRTDRPIQHLTALSRGCGLTSDDFDSYTASREAIIEQTETIARRLEESGIQARDNTRDITLVGELTGECERITGFRRLHLLPEFAQRHRHRMIRRLSFFLEHCVNRGRTCRYAVVTSGQRVPWGADLKCRRAEFLSRINRWSSEARTRYGIEVLYRGDNDTFCRAEGTTADGVNLHADLVYRPMRRLTPEDWDRFLRWSRERLGGVHWRDCGALRNASAVVRYVLKLSWGREGLTADDKADGLVGIDELTPDELAWYYRATLGVTRVKPLRSFQVFCKSLSDNREEIRWVPGPGGKRELRRVQRPRLEPRPPAAARDGQAVSVENIVLGRTAAHPRFSSVCEPCSIVLGFTGTPTTEIGRSGLSMIVNRCDQAARWAERNVQRAREVGGFTVHYMTPDSPSEKPSCLPSPESEDLNPQPSSPSLPSDTPVEATTEAIQHEEQTQGAYQPTQEDFEQLSAFYRDLNPRLTDVQVRASVMACGQFWEGPIGPVVEKMRTRLNRTRKTAPAITTAARPRRQRFADPVNDNAFQVFYANAA</sequence>
<proteinExistence type="predicted"/>
<name>A0A149TF25_9PROT</name>
<dbReference type="Proteomes" id="UP000075636">
    <property type="component" value="Unassembled WGS sequence"/>
</dbReference>
<dbReference type="PATRIC" id="fig|318683.6.peg.742"/>
<evidence type="ECO:0000313" key="3">
    <source>
        <dbReference type="Proteomes" id="UP000075636"/>
    </source>
</evidence>
<gene>
    <name evidence="2" type="ORF">AD945_14375</name>
</gene>
<accession>A0A149TF25</accession>
<evidence type="ECO:0000313" key="2">
    <source>
        <dbReference type="EMBL" id="KXV46174.1"/>
    </source>
</evidence>
<feature type="compositionally biased region" description="Low complexity" evidence="1">
    <location>
        <begin position="421"/>
        <end position="430"/>
    </location>
</feature>
<feature type="region of interest" description="Disordered" evidence="1">
    <location>
        <begin position="396"/>
        <end position="436"/>
    </location>
</feature>
<organism evidence="2 3">
    <name type="scientific">Gluconobacter albidus</name>
    <dbReference type="NCBI Taxonomy" id="318683"/>
    <lineage>
        <taxon>Bacteria</taxon>
        <taxon>Pseudomonadati</taxon>
        <taxon>Pseudomonadota</taxon>
        <taxon>Alphaproteobacteria</taxon>
        <taxon>Acetobacterales</taxon>
        <taxon>Acetobacteraceae</taxon>
        <taxon>Gluconobacter</taxon>
    </lineage>
</organism>
<dbReference type="AlphaFoldDB" id="A0A149TF25"/>
<protein>
    <submittedName>
        <fullName evidence="2">Uncharacterized protein</fullName>
    </submittedName>
</protein>
<comment type="caution">
    <text evidence="2">The sequence shown here is derived from an EMBL/GenBank/DDBJ whole genome shotgun (WGS) entry which is preliminary data.</text>
</comment>
<dbReference type="EMBL" id="LHZR01000113">
    <property type="protein sequence ID" value="KXV46174.1"/>
    <property type="molecule type" value="Genomic_DNA"/>
</dbReference>